<dbReference type="Gene3D" id="3.90.180.10">
    <property type="entry name" value="Medium-chain alcohol dehydrogenases, catalytic domain"/>
    <property type="match status" value="1"/>
</dbReference>
<dbReference type="InterPro" id="IPR036291">
    <property type="entry name" value="NAD(P)-bd_dom_sf"/>
</dbReference>
<evidence type="ECO:0000256" key="1">
    <source>
        <dbReference type="ARBA" id="ARBA00022857"/>
    </source>
</evidence>
<dbReference type="SMART" id="SM00829">
    <property type="entry name" value="PKS_ER"/>
    <property type="match status" value="1"/>
</dbReference>
<dbReference type="Gene3D" id="3.40.50.720">
    <property type="entry name" value="NAD(P)-binding Rossmann-like Domain"/>
    <property type="match status" value="1"/>
</dbReference>
<evidence type="ECO:0000313" key="3">
    <source>
        <dbReference type="EMBL" id="MCB8882646.1"/>
    </source>
</evidence>
<comment type="caution">
    <text evidence="3">The sequence shown here is derived from an EMBL/GenBank/DDBJ whole genome shotgun (WGS) entry which is preliminary data.</text>
</comment>
<dbReference type="SUPFAM" id="SSF50129">
    <property type="entry name" value="GroES-like"/>
    <property type="match status" value="1"/>
</dbReference>
<proteinExistence type="predicted"/>
<dbReference type="Pfam" id="PF08240">
    <property type="entry name" value="ADH_N"/>
    <property type="match status" value="1"/>
</dbReference>
<dbReference type="PANTHER" id="PTHR44154">
    <property type="entry name" value="QUINONE OXIDOREDUCTASE"/>
    <property type="match status" value="1"/>
</dbReference>
<dbReference type="InterPro" id="IPR020843">
    <property type="entry name" value="ER"/>
</dbReference>
<dbReference type="Proteomes" id="UP000721844">
    <property type="component" value="Unassembled WGS sequence"/>
</dbReference>
<dbReference type="RefSeq" id="WP_227309303.1">
    <property type="nucleotide sequence ID" value="NZ_JAESVA010000008.1"/>
</dbReference>
<dbReference type="AlphaFoldDB" id="A0A964E5L1"/>
<dbReference type="Pfam" id="PF00107">
    <property type="entry name" value="ADH_zinc_N"/>
    <property type="match status" value="1"/>
</dbReference>
<keyword evidence="4" id="KW-1185">Reference proteome</keyword>
<organism evidence="3 4">
    <name type="scientific">Acidisoma cellulosilyticum</name>
    <dbReference type="NCBI Taxonomy" id="2802395"/>
    <lineage>
        <taxon>Bacteria</taxon>
        <taxon>Pseudomonadati</taxon>
        <taxon>Pseudomonadota</taxon>
        <taxon>Alphaproteobacteria</taxon>
        <taxon>Acetobacterales</taxon>
        <taxon>Acidocellaceae</taxon>
        <taxon>Acidisoma</taxon>
    </lineage>
</organism>
<name>A0A964E5L1_9PROT</name>
<evidence type="ECO:0000313" key="4">
    <source>
        <dbReference type="Proteomes" id="UP000721844"/>
    </source>
</evidence>
<dbReference type="PANTHER" id="PTHR44154:SF1">
    <property type="entry name" value="QUINONE OXIDOREDUCTASE"/>
    <property type="match status" value="1"/>
</dbReference>
<dbReference type="InterPro" id="IPR013154">
    <property type="entry name" value="ADH-like_N"/>
</dbReference>
<accession>A0A964E5L1</accession>
<reference evidence="3 4" key="1">
    <citation type="journal article" date="2021" name="Microorganisms">
        <title>Acidisoma silvae sp. nov. and Acidisomacellulosilytica sp. nov., Two Acidophilic Bacteria Isolated from Decaying Wood, Hydrolyzing Cellulose and Producing Poly-3-hydroxybutyrate.</title>
        <authorList>
            <person name="Mieszkin S."/>
            <person name="Pouder E."/>
            <person name="Uroz S."/>
            <person name="Simon-Colin C."/>
            <person name="Alain K."/>
        </authorList>
    </citation>
    <scope>NUCLEOTIDE SEQUENCE [LARGE SCALE GENOMIC DNA]</scope>
    <source>
        <strain evidence="3 4">HW T5.17</strain>
    </source>
</reference>
<keyword evidence="1" id="KW-0521">NADP</keyword>
<sequence length="318" mass="33020">MKAIQIASFGGIEVLTYEEVERPKPGLGQVLVRVEASGVGPWDVWIREGRSVLPQPLPLILGSDLAGVVEAVGPGVEAFAVGDAVFGVTNGRFIGAYAQLAVAEAAMIAHRPWQISVLEAASVPVIATTAWQMLVDHAEAKASQNVLVLGGAGNVGAFAVQMARHLGARVVATARSTQFGDVRTLGADAVADRVELAVSQVAGGLDVVIDTLGGSALAEAMEAVRPGGVVISAVEEPDQTVAARRGIRGSFMLVAVTSERLGKIAALMSRRRLVARVGEIIPLSDARLAHEMLGGLQHKPGKILLVPPSDTDGPEHVL</sequence>
<dbReference type="InterPro" id="IPR011032">
    <property type="entry name" value="GroES-like_sf"/>
</dbReference>
<evidence type="ECO:0000259" key="2">
    <source>
        <dbReference type="SMART" id="SM00829"/>
    </source>
</evidence>
<dbReference type="GO" id="GO:0016491">
    <property type="term" value="F:oxidoreductase activity"/>
    <property type="evidence" value="ECO:0007669"/>
    <property type="project" value="InterPro"/>
</dbReference>
<protein>
    <submittedName>
        <fullName evidence="3">NADP-dependent oxidoreductase</fullName>
    </submittedName>
</protein>
<dbReference type="SUPFAM" id="SSF51735">
    <property type="entry name" value="NAD(P)-binding Rossmann-fold domains"/>
    <property type="match status" value="1"/>
</dbReference>
<feature type="domain" description="Enoyl reductase (ER)" evidence="2">
    <location>
        <begin position="10"/>
        <end position="305"/>
    </location>
</feature>
<dbReference type="EMBL" id="JAESVA010000008">
    <property type="protein sequence ID" value="MCB8882646.1"/>
    <property type="molecule type" value="Genomic_DNA"/>
</dbReference>
<gene>
    <name evidence="3" type="ORF">ACELLULO517_20545</name>
</gene>
<dbReference type="InterPro" id="IPR051603">
    <property type="entry name" value="Zinc-ADH_QOR/CCCR"/>
</dbReference>
<dbReference type="CDD" id="cd05289">
    <property type="entry name" value="MDR_like_2"/>
    <property type="match status" value="1"/>
</dbReference>
<dbReference type="InterPro" id="IPR013149">
    <property type="entry name" value="ADH-like_C"/>
</dbReference>